<dbReference type="AlphaFoldDB" id="A0A8T0YPS7"/>
<evidence type="ECO:0000313" key="1">
    <source>
        <dbReference type="EMBL" id="KAG2848988.1"/>
    </source>
</evidence>
<proteinExistence type="predicted"/>
<dbReference type="Proteomes" id="UP000774804">
    <property type="component" value="Unassembled WGS sequence"/>
</dbReference>
<evidence type="ECO:0000313" key="5">
    <source>
        <dbReference type="EMBL" id="KAG3213151.1"/>
    </source>
</evidence>
<dbReference type="EMBL" id="RCMG01000757">
    <property type="protein sequence ID" value="KAG2848988.1"/>
    <property type="molecule type" value="Genomic_DNA"/>
</dbReference>
<dbReference type="Proteomes" id="UP000760860">
    <property type="component" value="Unassembled WGS sequence"/>
</dbReference>
<dbReference type="EMBL" id="RCML01000758">
    <property type="protein sequence ID" value="KAG2969940.1"/>
    <property type="molecule type" value="Genomic_DNA"/>
</dbReference>
<dbReference type="Proteomes" id="UP000697107">
    <property type="component" value="Unassembled WGS sequence"/>
</dbReference>
<dbReference type="EMBL" id="RCMV01000764">
    <property type="protein sequence ID" value="KAG3213151.1"/>
    <property type="molecule type" value="Genomic_DNA"/>
</dbReference>
<comment type="caution">
    <text evidence="1">The sequence shown here is derived from an EMBL/GenBank/DDBJ whole genome shotgun (WGS) entry which is preliminary data.</text>
</comment>
<dbReference type="Proteomes" id="UP000735874">
    <property type="component" value="Unassembled WGS sequence"/>
</dbReference>
<gene>
    <name evidence="1" type="ORF">PC113_g17474</name>
    <name evidence="2" type="ORF">PC115_g16844</name>
    <name evidence="3" type="ORF">PC117_g18496</name>
    <name evidence="4" type="ORF">PC118_g17165</name>
    <name evidence="5" type="ORF">PC129_g15913</name>
</gene>
<accession>A0A8T0YPS7</accession>
<reference evidence="1" key="1">
    <citation type="submission" date="2018-10" db="EMBL/GenBank/DDBJ databases">
        <title>Effector identification in a new, highly contiguous assembly of the strawberry crown rot pathogen Phytophthora cactorum.</title>
        <authorList>
            <person name="Armitage A.D."/>
            <person name="Nellist C.F."/>
            <person name="Bates H."/>
            <person name="Vickerstaff R.J."/>
            <person name="Harrison R.J."/>
        </authorList>
    </citation>
    <scope>NUCLEOTIDE SEQUENCE</scope>
    <source>
        <strain evidence="1">15-7</strain>
        <strain evidence="2">4032</strain>
        <strain evidence="3">4040</strain>
        <strain evidence="4">P415</strain>
        <strain evidence="5">P421</strain>
    </source>
</reference>
<organism evidence="1 6">
    <name type="scientific">Phytophthora cactorum</name>
    <dbReference type="NCBI Taxonomy" id="29920"/>
    <lineage>
        <taxon>Eukaryota</taxon>
        <taxon>Sar</taxon>
        <taxon>Stramenopiles</taxon>
        <taxon>Oomycota</taxon>
        <taxon>Peronosporomycetes</taxon>
        <taxon>Peronosporales</taxon>
        <taxon>Peronosporaceae</taxon>
        <taxon>Phytophthora</taxon>
    </lineage>
</organism>
<evidence type="ECO:0000313" key="2">
    <source>
        <dbReference type="EMBL" id="KAG2898501.1"/>
    </source>
</evidence>
<evidence type="ECO:0008006" key="7">
    <source>
        <dbReference type="Google" id="ProtNLM"/>
    </source>
</evidence>
<dbReference type="EMBL" id="RCMI01000763">
    <property type="protein sequence ID" value="KAG2898501.1"/>
    <property type="molecule type" value="Genomic_DNA"/>
</dbReference>
<protein>
    <recommendedName>
        <fullName evidence="7">Integrase zinc-binding domain-containing protein</fullName>
    </recommendedName>
</protein>
<evidence type="ECO:0000313" key="6">
    <source>
        <dbReference type="Proteomes" id="UP000735874"/>
    </source>
</evidence>
<name>A0A8T0YPS7_9STRA</name>
<evidence type="ECO:0000313" key="4">
    <source>
        <dbReference type="EMBL" id="KAG2969940.1"/>
    </source>
</evidence>
<dbReference type="Proteomes" id="UP000736787">
    <property type="component" value="Unassembled WGS sequence"/>
</dbReference>
<dbReference type="EMBL" id="RCMK01000750">
    <property type="protein sequence ID" value="KAG2913804.1"/>
    <property type="molecule type" value="Genomic_DNA"/>
</dbReference>
<evidence type="ECO:0000313" key="3">
    <source>
        <dbReference type="EMBL" id="KAG2913804.1"/>
    </source>
</evidence>
<sequence>MDPDQSKGPPFTHFCGSSLRLSEPPWVGSDGFTLKARFYITRVKEKVAAFVRQCLLCKHLKGPREIPRPYGLLTPTQRNEVVHWDFLILGDGFGDSAYLLVIKDGLSPFL</sequence>